<reference evidence="3 4" key="1">
    <citation type="journal article" date="2021" name="Int. J. Syst. Evol. Microbiol.">
        <title>Amazonocrinis nigriterrae gen. nov., sp. nov., Atlanticothrix silvestris gen. nov., sp. nov. and Dendronalium phyllosphericum gen. nov., sp. nov., nostocacean cyanobacteria from Brazilian environments.</title>
        <authorList>
            <person name="Alvarenga D.O."/>
            <person name="Andreote A.P.D."/>
            <person name="Branco L.H.Z."/>
            <person name="Delbaje E."/>
            <person name="Cruz R.B."/>
            <person name="Varani A.M."/>
            <person name="Fiore M.F."/>
        </authorList>
    </citation>
    <scope>NUCLEOTIDE SEQUENCE [LARGE SCALE GENOMIC DNA]</scope>
    <source>
        <strain evidence="3 4">CENA357</strain>
    </source>
</reference>
<sequence length="283" mass="32300">MLQKQYKQNIKPGWSLDERDPKFIQSLMPLMGFFYHYYFRVKTSGWHHVPPQEKVLFVGSHNGGLAAPDMVMMMYDWFQRFGVERPVYGLMHPKAWLVSPQLAQVAAKAGAIMAHPKMAYAALRSGASVLVYPGGAEDVFRPHYLRNKIYFAGRQGFIKLALRENVPIIPVISHGAHDTLFVLADFYKIVKQLHEWGMPWLFGIDPEVFPVYLGLPWGLALGPLPNIPLPVPMQTRVCPPIVFERYGREAACDRHYVAECYELVVSLMQQELDCLSSQVVRHS</sequence>
<evidence type="ECO:0000256" key="1">
    <source>
        <dbReference type="ARBA" id="ARBA00022679"/>
    </source>
</evidence>
<keyword evidence="1" id="KW-0808">Transferase</keyword>
<dbReference type="PIRSF" id="PIRSF016753">
    <property type="entry name" value="P_lipid/glycerol_ac_tran_prd"/>
    <property type="match status" value="1"/>
</dbReference>
<dbReference type="GO" id="GO:0016020">
    <property type="term" value="C:membrane"/>
    <property type="evidence" value="ECO:0007669"/>
    <property type="project" value="TreeGrafter"/>
</dbReference>
<dbReference type="Proteomes" id="UP000599391">
    <property type="component" value="Unassembled WGS sequence"/>
</dbReference>
<dbReference type="InterPro" id="IPR007130">
    <property type="entry name" value="DAGAT"/>
</dbReference>
<evidence type="ECO:0000256" key="2">
    <source>
        <dbReference type="ARBA" id="ARBA00023315"/>
    </source>
</evidence>
<evidence type="ECO:0000313" key="3">
    <source>
        <dbReference type="EMBL" id="MBH8556347.1"/>
    </source>
</evidence>
<accession>A0A8J7HJF8</accession>
<comment type="caution">
    <text evidence="3">The sequence shown here is derived from an EMBL/GenBank/DDBJ whole genome shotgun (WGS) entry which is preliminary data.</text>
</comment>
<dbReference type="AlphaFoldDB" id="A0A8J7HJF8"/>
<keyword evidence="4" id="KW-1185">Reference proteome</keyword>
<dbReference type="Pfam" id="PF03982">
    <property type="entry name" value="DAGAT"/>
    <property type="match status" value="1"/>
</dbReference>
<gene>
    <name evidence="3" type="ORF">I8751_29285</name>
</gene>
<dbReference type="SUPFAM" id="SSF69593">
    <property type="entry name" value="Glycerol-3-phosphate (1)-acyltransferase"/>
    <property type="match status" value="1"/>
</dbReference>
<dbReference type="RefSeq" id="WP_214442540.1">
    <property type="nucleotide sequence ID" value="NZ_JAECZB010000113.1"/>
</dbReference>
<dbReference type="PANTHER" id="PTHR22753">
    <property type="entry name" value="TRANSMEMBRANE PROTEIN 68"/>
    <property type="match status" value="1"/>
</dbReference>
<dbReference type="GO" id="GO:0008374">
    <property type="term" value="F:O-acyltransferase activity"/>
    <property type="evidence" value="ECO:0007669"/>
    <property type="project" value="InterPro"/>
</dbReference>
<dbReference type="PANTHER" id="PTHR22753:SF14">
    <property type="entry name" value="MONOACYLGLYCEROL_DIACYLGLYCEROL O-ACYLTRANSFERASE"/>
    <property type="match status" value="1"/>
</dbReference>
<organism evidence="3 4">
    <name type="scientific">Atlanticothrix silvestris CENA357</name>
    <dbReference type="NCBI Taxonomy" id="1725252"/>
    <lineage>
        <taxon>Bacteria</taxon>
        <taxon>Bacillati</taxon>
        <taxon>Cyanobacteriota</taxon>
        <taxon>Cyanophyceae</taxon>
        <taxon>Nostocales</taxon>
        <taxon>Nodulariaceae</taxon>
        <taxon>Atlanticothrix</taxon>
        <taxon>Atlanticothrix silvestris</taxon>
    </lineage>
</organism>
<evidence type="ECO:0000313" key="4">
    <source>
        <dbReference type="Proteomes" id="UP000599391"/>
    </source>
</evidence>
<dbReference type="EMBL" id="JAECZB010000113">
    <property type="protein sequence ID" value="MBH8556347.1"/>
    <property type="molecule type" value="Genomic_DNA"/>
</dbReference>
<protein>
    <submittedName>
        <fullName evidence="3">Acyltransferase family protein</fullName>
    </submittedName>
</protein>
<keyword evidence="2 3" id="KW-0012">Acyltransferase</keyword>
<name>A0A8J7HJF8_9CYAN</name>
<proteinExistence type="predicted"/>
<dbReference type="InterPro" id="IPR016676">
    <property type="entry name" value="P_lipid/glycerol_AcTrfase_prd"/>
</dbReference>
<dbReference type="CDD" id="cd07987">
    <property type="entry name" value="LPLAT_MGAT-like"/>
    <property type="match status" value="1"/>
</dbReference>